<feature type="chain" id="PRO_5041357014" evidence="2">
    <location>
        <begin position="40"/>
        <end position="942"/>
    </location>
</feature>
<reference evidence="4 6" key="1">
    <citation type="submission" date="2011-05" db="EMBL/GenBank/DDBJ databases">
        <authorList>
            <person name="Muzny D."/>
            <person name="Qin X."/>
            <person name="Deng J."/>
            <person name="Jiang H."/>
            <person name="Liu Y."/>
            <person name="Qu J."/>
            <person name="Song X.-Z."/>
            <person name="Zhang L."/>
            <person name="Thornton R."/>
            <person name="Coyle M."/>
            <person name="Francisco L."/>
            <person name="Jackson L."/>
            <person name="Javaid M."/>
            <person name="Korchina V."/>
            <person name="Kovar C."/>
            <person name="Mata R."/>
            <person name="Mathew T."/>
            <person name="Ngo R."/>
            <person name="Nguyen L."/>
            <person name="Nguyen N."/>
            <person name="Okwuonu G."/>
            <person name="Ongeri F."/>
            <person name="Pham C."/>
            <person name="Simmons D."/>
            <person name="Wilczek-Boney K."/>
            <person name="Hale W."/>
            <person name="Jakkamsetti A."/>
            <person name="Pham P."/>
            <person name="Ruth R."/>
            <person name="San Lucas F."/>
            <person name="Warren J."/>
            <person name="Zhang J."/>
            <person name="Zhao Z."/>
            <person name="Zhou C."/>
            <person name="Zhu D."/>
            <person name="Lee S."/>
            <person name="Bess C."/>
            <person name="Blankenburg K."/>
            <person name="Forbes L."/>
            <person name="Fu Q."/>
            <person name="Gubbala S."/>
            <person name="Hirani K."/>
            <person name="Jayaseelan J.C."/>
            <person name="Lara F."/>
            <person name="Munidasa M."/>
            <person name="Palculict T."/>
            <person name="Patil S."/>
            <person name="Pu L.-L."/>
            <person name="Saada N."/>
            <person name="Tang L."/>
            <person name="Weissenberger G."/>
            <person name="Zhu Y."/>
            <person name="Hemphill L."/>
            <person name="Shang Y."/>
            <person name="Youmans B."/>
            <person name="Ayvaz T."/>
            <person name="Ross M."/>
            <person name="Santibanez J."/>
            <person name="Aqrawi P."/>
            <person name="Gross S."/>
            <person name="Joshi V."/>
            <person name="Fowler G."/>
            <person name="Nazareth L."/>
            <person name="Reid J."/>
            <person name="Worley K."/>
            <person name="Petrosino J."/>
            <person name="Highlander S."/>
            <person name="Gibbs R."/>
        </authorList>
    </citation>
    <scope>NUCLEOTIDE SEQUENCE [LARGE SCALE GENOMIC DNA]</scope>
    <source>
        <strain evidence="4 6">ATCC 33926</strain>
    </source>
</reference>
<feature type="region of interest" description="Disordered" evidence="1">
    <location>
        <begin position="573"/>
        <end position="637"/>
    </location>
</feature>
<dbReference type="Pfam" id="PF03797">
    <property type="entry name" value="Autotransporter"/>
    <property type="match status" value="1"/>
</dbReference>
<name>A0AA36UKL7_9NEIS</name>
<dbReference type="Proteomes" id="UP000829455">
    <property type="component" value="Chromosome"/>
</dbReference>
<evidence type="ECO:0000259" key="3">
    <source>
        <dbReference type="PROSITE" id="PS51208"/>
    </source>
</evidence>
<dbReference type="EMBL" id="AFQE01000043">
    <property type="protein sequence ID" value="EGQ77555.1"/>
    <property type="molecule type" value="Genomic_DNA"/>
</dbReference>
<feature type="domain" description="Autotransporter" evidence="3">
    <location>
        <begin position="678"/>
        <end position="942"/>
    </location>
</feature>
<organism evidence="4 6">
    <name type="scientific">Neisseria macacae ATCC 33926</name>
    <dbReference type="NCBI Taxonomy" id="997348"/>
    <lineage>
        <taxon>Bacteria</taxon>
        <taxon>Pseudomonadati</taxon>
        <taxon>Pseudomonadota</taxon>
        <taxon>Betaproteobacteria</taxon>
        <taxon>Neisseriales</taxon>
        <taxon>Neisseriaceae</taxon>
        <taxon>Neisseria</taxon>
    </lineage>
</organism>
<sequence length="942" mass="99352">MRIKKSSSIVKKSNNCQLSTALTTLTCMLAGMFSTYTQAASIYGCDRSFFSNENANGCSASVGLGQKLDGSVTGGSAHKGSANNNRVNVAHSAHISGAVRGGSSTEKEANHNEVVIGNNVQIGTEKDSAFVSGGSSSESSAIFNAVRIGANAIINGFVEGGSASAVKTDEASRKNIEIDSSSNSVHIGDNSVVTGNVYGGSDGMLSSFNEVYIGNNVRVGPKLSDDQLVLGGIVTGGSAGHQTDYVHVVTNSNIVHIGDDFYAAQVLGGSSGKESSVIPENTENENRVTIGDRSRIFNVVAGNGTDKATVNKNELRIGKDANINMIRGGSAWNGSNVSENLVTIGANLTADEVIGGQAGLESEANNNTVMLGRNATVRDKLVGGVAVTRANGNKVMLNRDFKIANLSGGGATEEANNNIVTLLGRGEVSGVLYGGVSDKSAGNTLNLGNIEEPIEMNSISAGKVGYFNTYNFYLPNNTRNQDIALKLLGIEGDFDSVIDLGNATVNSYVPGDAALKAGDVVHLIQVDSTREIKWTGQGKVFQGVTLTHDLADIGVDEQSKNLDLVFRKNNIQSSTNVPANNNGSVNNTGAGNKNNGSNNSDTKISSANGSVNNTGTGNKNNASNNTDTTIPSANVNPKTKSLLQGRLVAPALINGGSAYLLEGGLESFYQNTNVDKNKANIGSNGFANVRADNREVTTGSHVKLKGMTFDAGYAWNKPLGLGNLTYGIAAEYGYTRYTSHLDDGTRGKGKAWYLGANTFGNYLWNNGLYMQGSLRAGRVSGDYHSNDFVHANGNQVNYDSNSNYIAGHIGAGKIWQLGSLNSLDTYIKYFDSYTSSDRTKLNSGETYNFSSVRSQRGRIGVQYNHQLAKTKLHFGLAHEREWNGHVRAQYQGLSLPSPTMKGGTTLGEAGMNYQLGSKQVNTALQAYGGRQRGAGLHFGVRF</sequence>
<feature type="compositionally biased region" description="Polar residues" evidence="1">
    <location>
        <begin position="601"/>
        <end position="637"/>
    </location>
</feature>
<feature type="compositionally biased region" description="Low complexity" evidence="1">
    <location>
        <begin position="575"/>
        <end position="600"/>
    </location>
</feature>
<dbReference type="RefSeq" id="WP_003777246.1">
    <property type="nucleotide sequence ID" value="NZ_CP094241.1"/>
</dbReference>
<gene>
    <name evidence="4" type="ORF">HMPREF9418_0914</name>
    <name evidence="5" type="ORF">MON40_03800</name>
</gene>
<evidence type="ECO:0000313" key="5">
    <source>
        <dbReference type="EMBL" id="UNV85646.1"/>
    </source>
</evidence>
<accession>A0AA36UKL7</accession>
<dbReference type="AlphaFoldDB" id="A0AA36UKL7"/>
<evidence type="ECO:0000256" key="1">
    <source>
        <dbReference type="SAM" id="MobiDB-lite"/>
    </source>
</evidence>
<dbReference type="PROSITE" id="PS51208">
    <property type="entry name" value="AUTOTRANSPORTER"/>
    <property type="match status" value="1"/>
</dbReference>
<keyword evidence="2" id="KW-0732">Signal</keyword>
<evidence type="ECO:0000256" key="2">
    <source>
        <dbReference type="SAM" id="SignalP"/>
    </source>
</evidence>
<dbReference type="SUPFAM" id="SSF103515">
    <property type="entry name" value="Autotransporter"/>
    <property type="match status" value="1"/>
</dbReference>
<dbReference type="EMBL" id="CP094241">
    <property type="protein sequence ID" value="UNV85646.1"/>
    <property type="molecule type" value="Genomic_DNA"/>
</dbReference>
<protein>
    <submittedName>
        <fullName evidence="5">Autotransporter domain-containing protein</fullName>
    </submittedName>
</protein>
<dbReference type="Proteomes" id="UP000004982">
    <property type="component" value="Unassembled WGS sequence"/>
</dbReference>
<dbReference type="InterPro" id="IPR036709">
    <property type="entry name" value="Autotransporte_beta_dom_sf"/>
</dbReference>
<dbReference type="InterPro" id="IPR005546">
    <property type="entry name" value="Autotransporte_beta"/>
</dbReference>
<reference evidence="5 7" key="2">
    <citation type="submission" date="2022-03" db="EMBL/GenBank/DDBJ databases">
        <title>Genome sequencing of Neisseria macacae.</title>
        <authorList>
            <person name="Baek M.-G."/>
        </authorList>
    </citation>
    <scope>NUCLEOTIDE SEQUENCE [LARGE SCALE GENOMIC DNA]</scope>
    <source>
        <strain evidence="5 7">ATCC 33926</strain>
    </source>
</reference>
<dbReference type="Gene3D" id="2.40.128.130">
    <property type="entry name" value="Autotransporter beta-domain"/>
    <property type="match status" value="1"/>
</dbReference>
<evidence type="ECO:0000313" key="6">
    <source>
        <dbReference type="Proteomes" id="UP000004982"/>
    </source>
</evidence>
<evidence type="ECO:0000313" key="7">
    <source>
        <dbReference type="Proteomes" id="UP000829455"/>
    </source>
</evidence>
<keyword evidence="7" id="KW-1185">Reference proteome</keyword>
<evidence type="ECO:0000313" key="4">
    <source>
        <dbReference type="EMBL" id="EGQ77555.1"/>
    </source>
</evidence>
<proteinExistence type="predicted"/>
<feature type="signal peptide" evidence="2">
    <location>
        <begin position="1"/>
        <end position="39"/>
    </location>
</feature>